<dbReference type="GO" id="GO:0016787">
    <property type="term" value="F:hydrolase activity"/>
    <property type="evidence" value="ECO:0007669"/>
    <property type="project" value="UniProtKB-KW"/>
</dbReference>
<proteinExistence type="inferred from homology"/>
<feature type="domain" description="Amidase" evidence="3">
    <location>
        <begin position="32"/>
        <end position="148"/>
    </location>
</feature>
<evidence type="ECO:0000313" key="5">
    <source>
        <dbReference type="Proteomes" id="UP000070328"/>
    </source>
</evidence>
<dbReference type="Proteomes" id="UP000070328">
    <property type="component" value="Unassembled WGS sequence"/>
</dbReference>
<organism evidence="4 5">
    <name type="scientific">Colletotrichum simmondsii</name>
    <dbReference type="NCBI Taxonomy" id="703756"/>
    <lineage>
        <taxon>Eukaryota</taxon>
        <taxon>Fungi</taxon>
        <taxon>Dikarya</taxon>
        <taxon>Ascomycota</taxon>
        <taxon>Pezizomycotina</taxon>
        <taxon>Sordariomycetes</taxon>
        <taxon>Hypocreomycetidae</taxon>
        <taxon>Glomerellales</taxon>
        <taxon>Glomerellaceae</taxon>
        <taxon>Colletotrichum</taxon>
        <taxon>Colletotrichum acutatum species complex</taxon>
    </lineage>
</organism>
<comment type="caution">
    <text evidence="4">The sequence shown here is derived from an EMBL/GenBank/DDBJ whole genome shotgun (WGS) entry which is preliminary data.</text>
</comment>
<evidence type="ECO:0000256" key="2">
    <source>
        <dbReference type="ARBA" id="ARBA00022801"/>
    </source>
</evidence>
<keyword evidence="5" id="KW-1185">Reference proteome</keyword>
<comment type="similarity">
    <text evidence="1">Belongs to the amidase family.</text>
</comment>
<dbReference type="Gene3D" id="3.90.1300.10">
    <property type="entry name" value="Amidase signature (AS) domain"/>
    <property type="match status" value="1"/>
</dbReference>
<dbReference type="Pfam" id="PF01425">
    <property type="entry name" value="Amidase"/>
    <property type="match status" value="1"/>
</dbReference>
<dbReference type="PANTHER" id="PTHR46072:SF1">
    <property type="entry name" value="AMIDASE"/>
    <property type="match status" value="1"/>
</dbReference>
<evidence type="ECO:0000256" key="1">
    <source>
        <dbReference type="ARBA" id="ARBA00009199"/>
    </source>
</evidence>
<dbReference type="PANTHER" id="PTHR46072">
    <property type="entry name" value="AMIDASE-RELATED-RELATED"/>
    <property type="match status" value="1"/>
</dbReference>
<dbReference type="InterPro" id="IPR023631">
    <property type="entry name" value="Amidase_dom"/>
</dbReference>
<dbReference type="AlphaFoldDB" id="A0A135SV38"/>
<evidence type="ECO:0000313" key="4">
    <source>
        <dbReference type="EMBL" id="KXH39789.1"/>
    </source>
</evidence>
<gene>
    <name evidence="4" type="ORF">CSIM01_07809</name>
</gene>
<sequence length="171" mass="19083">MLSEASGEPLVKGLLVGTEEDILSVAESRHLAAKKLKYEQEYLKRWNEAGIDALITPVAPWVGMRPRVWARSKPHVGYTSHWNWLDCAALTIPVMRAESDGASGQQWTDHVPWNESDEINYQLYDFEQIRGMPVGVQIIGGKYGEENCVSVAKVVKDALEVETLKAQSTIS</sequence>
<name>A0A135SV38_9PEZI</name>
<keyword evidence="2" id="KW-0378">Hydrolase</keyword>
<dbReference type="SUPFAM" id="SSF75304">
    <property type="entry name" value="Amidase signature (AS) enzymes"/>
    <property type="match status" value="1"/>
</dbReference>
<dbReference type="InterPro" id="IPR036928">
    <property type="entry name" value="AS_sf"/>
</dbReference>
<evidence type="ECO:0000259" key="3">
    <source>
        <dbReference type="Pfam" id="PF01425"/>
    </source>
</evidence>
<dbReference type="EMBL" id="JFBX01000385">
    <property type="protein sequence ID" value="KXH39789.1"/>
    <property type="molecule type" value="Genomic_DNA"/>
</dbReference>
<accession>A0A135SV38</accession>
<protein>
    <submittedName>
        <fullName evidence="4">Acetamidase</fullName>
    </submittedName>
</protein>
<reference evidence="4 5" key="1">
    <citation type="submission" date="2014-02" db="EMBL/GenBank/DDBJ databases">
        <title>The genome sequence of Colletotrichum simmondsii CBS122122.</title>
        <authorList>
            <person name="Baroncelli R."/>
            <person name="Thon M.R."/>
        </authorList>
    </citation>
    <scope>NUCLEOTIDE SEQUENCE [LARGE SCALE GENOMIC DNA]</scope>
    <source>
        <strain evidence="4 5">CBS122122</strain>
    </source>
</reference>